<evidence type="ECO:0000256" key="1">
    <source>
        <dbReference type="SAM" id="MobiDB-lite"/>
    </source>
</evidence>
<dbReference type="EnsemblPlants" id="OPUNC10G10950.1">
    <property type="protein sequence ID" value="OPUNC10G10950.1"/>
    <property type="gene ID" value="OPUNC10G10950"/>
</dbReference>
<feature type="region of interest" description="Disordered" evidence="1">
    <location>
        <begin position="24"/>
        <end position="57"/>
    </location>
</feature>
<sequence>MGGGAEHRCESDLRFTALSRNRGLQLAGAGSLPTRPPTDDTGNSVDPTDPSPADDDSIAVGAELVVLFLGESRGCS</sequence>
<dbReference type="Proteomes" id="UP000026962">
    <property type="component" value="Chromosome 10"/>
</dbReference>
<accession>A0A0E0M8H8</accession>
<evidence type="ECO:0000313" key="2">
    <source>
        <dbReference type="EnsemblPlants" id="OPUNC10G10950.1"/>
    </source>
</evidence>
<dbReference type="AlphaFoldDB" id="A0A0E0M8H8"/>
<reference evidence="2" key="1">
    <citation type="submission" date="2015-04" db="UniProtKB">
        <authorList>
            <consortium name="EnsemblPlants"/>
        </authorList>
    </citation>
    <scope>IDENTIFICATION</scope>
</reference>
<dbReference type="Gramene" id="OPUNC10G10950.1">
    <property type="protein sequence ID" value="OPUNC10G10950.1"/>
    <property type="gene ID" value="OPUNC10G10950"/>
</dbReference>
<dbReference type="EnsemblPlants" id="OPUNC10G10980.1">
    <property type="protein sequence ID" value="OPUNC10G10980.1"/>
    <property type="gene ID" value="OPUNC10G10980"/>
</dbReference>
<keyword evidence="3" id="KW-1185">Reference proteome</keyword>
<dbReference type="Gramene" id="OPUNC10G10980.1">
    <property type="protein sequence ID" value="OPUNC10G10980.1"/>
    <property type="gene ID" value="OPUNC10G10980"/>
</dbReference>
<name>A0A0E0M8H8_ORYPU</name>
<protein>
    <submittedName>
        <fullName evidence="2">Uncharacterized protein</fullName>
    </submittedName>
</protein>
<organism evidence="2">
    <name type="scientific">Oryza punctata</name>
    <name type="common">Red rice</name>
    <dbReference type="NCBI Taxonomy" id="4537"/>
    <lineage>
        <taxon>Eukaryota</taxon>
        <taxon>Viridiplantae</taxon>
        <taxon>Streptophyta</taxon>
        <taxon>Embryophyta</taxon>
        <taxon>Tracheophyta</taxon>
        <taxon>Spermatophyta</taxon>
        <taxon>Magnoliopsida</taxon>
        <taxon>Liliopsida</taxon>
        <taxon>Poales</taxon>
        <taxon>Poaceae</taxon>
        <taxon>BOP clade</taxon>
        <taxon>Oryzoideae</taxon>
        <taxon>Oryzeae</taxon>
        <taxon>Oryzinae</taxon>
        <taxon>Oryza</taxon>
    </lineage>
</organism>
<evidence type="ECO:0000313" key="3">
    <source>
        <dbReference type="Proteomes" id="UP000026962"/>
    </source>
</evidence>
<reference evidence="2" key="2">
    <citation type="submission" date="2018-05" db="EMBL/GenBank/DDBJ databases">
        <title>OpunRS2 (Oryza punctata Reference Sequence Version 2).</title>
        <authorList>
            <person name="Zhang J."/>
            <person name="Kudrna D."/>
            <person name="Lee S."/>
            <person name="Talag J."/>
            <person name="Welchert J."/>
            <person name="Wing R.A."/>
        </authorList>
    </citation>
    <scope>NUCLEOTIDE SEQUENCE [LARGE SCALE GENOMIC DNA]</scope>
</reference>
<dbReference type="HOGENOM" id="CLU_2658767_0_0_1"/>
<proteinExistence type="predicted"/>